<protein>
    <recommendedName>
        <fullName evidence="5">MYND-type domain-containing protein</fullName>
    </recommendedName>
</protein>
<dbReference type="GO" id="GO:0008270">
    <property type="term" value="F:zinc ion binding"/>
    <property type="evidence" value="ECO:0007669"/>
    <property type="project" value="UniProtKB-KW"/>
</dbReference>
<gene>
    <name evidence="6" type="ORF">CC1G_09090</name>
</gene>
<reference evidence="6 7" key="1">
    <citation type="journal article" date="2010" name="Proc. Natl. Acad. Sci. U.S.A.">
        <title>Insights into evolution of multicellular fungi from the assembled chromosomes of the mushroom Coprinopsis cinerea (Coprinus cinereus).</title>
        <authorList>
            <person name="Stajich J.E."/>
            <person name="Wilke S.K."/>
            <person name="Ahren D."/>
            <person name="Au C.H."/>
            <person name="Birren B.W."/>
            <person name="Borodovsky M."/>
            <person name="Burns C."/>
            <person name="Canback B."/>
            <person name="Casselton L.A."/>
            <person name="Cheng C.K."/>
            <person name="Deng J."/>
            <person name="Dietrich F.S."/>
            <person name="Fargo D.C."/>
            <person name="Farman M.L."/>
            <person name="Gathman A.C."/>
            <person name="Goldberg J."/>
            <person name="Guigo R."/>
            <person name="Hoegger P.J."/>
            <person name="Hooker J.B."/>
            <person name="Huggins A."/>
            <person name="James T.Y."/>
            <person name="Kamada T."/>
            <person name="Kilaru S."/>
            <person name="Kodira C."/>
            <person name="Kues U."/>
            <person name="Kupfer D."/>
            <person name="Kwan H.S."/>
            <person name="Lomsadze A."/>
            <person name="Li W."/>
            <person name="Lilly W.W."/>
            <person name="Ma L.J."/>
            <person name="Mackey A.J."/>
            <person name="Manning G."/>
            <person name="Martin F."/>
            <person name="Muraguchi H."/>
            <person name="Natvig D.O."/>
            <person name="Palmerini H."/>
            <person name="Ramesh M.A."/>
            <person name="Rehmeyer C.J."/>
            <person name="Roe B.A."/>
            <person name="Shenoy N."/>
            <person name="Stanke M."/>
            <person name="Ter-Hovhannisyan V."/>
            <person name="Tunlid A."/>
            <person name="Velagapudi R."/>
            <person name="Vision T.J."/>
            <person name="Zeng Q."/>
            <person name="Zolan M.E."/>
            <person name="Pukkila P.J."/>
        </authorList>
    </citation>
    <scope>NUCLEOTIDE SEQUENCE [LARGE SCALE GENOMIC DNA]</scope>
    <source>
        <strain evidence="7">Okayama-7 / 130 / ATCC MYA-4618 / FGSC 9003</strain>
    </source>
</reference>
<name>A8P335_COPC7</name>
<accession>A8P335</accession>
<evidence type="ECO:0000259" key="5">
    <source>
        <dbReference type="PROSITE" id="PS50865"/>
    </source>
</evidence>
<keyword evidence="7" id="KW-1185">Reference proteome</keyword>
<evidence type="ECO:0000256" key="3">
    <source>
        <dbReference type="ARBA" id="ARBA00022833"/>
    </source>
</evidence>
<dbReference type="PROSITE" id="PS50865">
    <property type="entry name" value="ZF_MYND_2"/>
    <property type="match status" value="1"/>
</dbReference>
<dbReference type="InterPro" id="IPR002893">
    <property type="entry name" value="Znf_MYND"/>
</dbReference>
<organism evidence="6 7">
    <name type="scientific">Coprinopsis cinerea (strain Okayama-7 / 130 / ATCC MYA-4618 / FGSC 9003)</name>
    <name type="common">Inky cap fungus</name>
    <name type="synonym">Hormographiella aspergillata</name>
    <dbReference type="NCBI Taxonomy" id="240176"/>
    <lineage>
        <taxon>Eukaryota</taxon>
        <taxon>Fungi</taxon>
        <taxon>Dikarya</taxon>
        <taxon>Basidiomycota</taxon>
        <taxon>Agaricomycotina</taxon>
        <taxon>Agaricomycetes</taxon>
        <taxon>Agaricomycetidae</taxon>
        <taxon>Agaricales</taxon>
        <taxon>Agaricineae</taxon>
        <taxon>Psathyrellaceae</taxon>
        <taxon>Coprinopsis</taxon>
    </lineage>
</organism>
<keyword evidence="3" id="KW-0862">Zinc</keyword>
<dbReference type="Proteomes" id="UP000001861">
    <property type="component" value="Unassembled WGS sequence"/>
</dbReference>
<dbReference type="GeneID" id="6015051"/>
<evidence type="ECO:0000256" key="4">
    <source>
        <dbReference type="PROSITE-ProRule" id="PRU00134"/>
    </source>
</evidence>
<dbReference type="OrthoDB" id="341421at2759"/>
<dbReference type="VEuPathDB" id="FungiDB:CC1G_09090"/>
<dbReference type="RefSeq" id="XP_001838462.2">
    <property type="nucleotide sequence ID" value="XM_001838410.2"/>
</dbReference>
<dbReference type="HOGENOM" id="CLU_385875_0_0_1"/>
<dbReference type="InParanoid" id="A8P335"/>
<dbReference type="AlphaFoldDB" id="A8P335"/>
<sequence length="716" mass="81323">MATIPQRLIERARGNNADTVRLITERLTPWNYTTRLLDAILSHFKIENLPPKDTAHSDLASLFNVKPMQNIVACLSECLDNCYRYQTILAITAAQIHDNLDGILSWTAMWVKYVLAPETGSNTLAKQAACDVACELVKMLLNLSEEVDEVVLASRKVFDIVLWSWSSTYTSVESDLASSLGDSRQGDTPGNALTMDPENGIRIHLILLGGLTARYMNQAKTQFVDRRFVDYLTSSPRRLRAFATGFSMQLSKLRELVCNTDVWTHRDESVLEKMTSVLIRYLRAMSALQNRMILVPAVYRALRKAGFLQEWVYLLRDLVSTGIGWREVEALHLFLVNTLRMAYQPYTNPFSGLETVLEAGIHEVMEEIVAEPVSMNTHFIRFHFVAVYLEYANHPRGLKALVPAMKSIAKNQYGSELIADFLKDEGFVLQHFRARVQRMTKIEAETSPDVFGFCDNELHGSSAAMDGPRTKRNRRPQCSGCAAVFYCSEACQREDWKRRHRSVCSSIRSYYNGHKHGQIISSYRYRVLVIQLVMSKYEIVIAKRRSKNAKFHHIDDDSEKNELFPALADNEVVLHFLGGILQERPGDPVMFRTLDECLESVDWWVPSKSEECLAVSRARLRALFKSVAEKVASGRDSRVVVALWRYAPGYIILLTIEVEKDPQTGRYVHVQHVAELSDKFNDTGLCPDEDNLLLVAKDFSKCPFTTARRGVTSEPV</sequence>
<evidence type="ECO:0000256" key="2">
    <source>
        <dbReference type="ARBA" id="ARBA00022771"/>
    </source>
</evidence>
<dbReference type="Pfam" id="PF01753">
    <property type="entry name" value="zf-MYND"/>
    <property type="match status" value="1"/>
</dbReference>
<dbReference type="KEGG" id="cci:CC1G_09090"/>
<dbReference type="EMBL" id="AACS02000004">
    <property type="protein sequence ID" value="EAU83396.2"/>
    <property type="molecule type" value="Genomic_DNA"/>
</dbReference>
<feature type="domain" description="MYND-type" evidence="5">
    <location>
        <begin position="454"/>
        <end position="504"/>
    </location>
</feature>
<comment type="caution">
    <text evidence="6">The sequence shown here is derived from an EMBL/GenBank/DDBJ whole genome shotgun (WGS) entry which is preliminary data.</text>
</comment>
<keyword evidence="2 4" id="KW-0863">Zinc-finger</keyword>
<dbReference type="STRING" id="240176.A8P335"/>
<keyword evidence="1" id="KW-0479">Metal-binding</keyword>
<dbReference type="Gene3D" id="6.10.140.2220">
    <property type="match status" value="1"/>
</dbReference>
<dbReference type="SUPFAM" id="SSF144232">
    <property type="entry name" value="HIT/MYND zinc finger-like"/>
    <property type="match status" value="1"/>
</dbReference>
<evidence type="ECO:0000313" key="6">
    <source>
        <dbReference type="EMBL" id="EAU83396.2"/>
    </source>
</evidence>
<evidence type="ECO:0000313" key="7">
    <source>
        <dbReference type="Proteomes" id="UP000001861"/>
    </source>
</evidence>
<evidence type="ECO:0000256" key="1">
    <source>
        <dbReference type="ARBA" id="ARBA00022723"/>
    </source>
</evidence>
<proteinExistence type="predicted"/>